<name>A0A1B8TYU9_9FLAO</name>
<protein>
    <recommendedName>
        <fullName evidence="3">GLPGLI family protein</fullName>
    </recommendedName>
</protein>
<sequence length="242" mass="27787">MKNYFFTLLLVISLNGFSQKISGKVTYVVSMESYTKEKIDSIAKNLKTKNVKMDKWMRDILENTPDVKAFLEFNNTESLYFVEDKMQNDGKPTYNVNRTSAGGNDKYYKNTKTGEYFKENSTFGELLLIEIDTKKWEITQESKKIGNYLCYKAIDIASTNRKMKPVVWFTPEIPVSFGPLKFNGLPGLVILVEMSKRTISASEIILNPKDKIIINKPTKGDKITAEEARQRGAAMWKKIEKQ</sequence>
<dbReference type="STRING" id="996801.BW723_05665"/>
<evidence type="ECO:0008006" key="3">
    <source>
        <dbReference type="Google" id="ProtNLM"/>
    </source>
</evidence>
<reference evidence="2" key="1">
    <citation type="submission" date="2016-02" db="EMBL/GenBank/DDBJ databases">
        <title>Paenibacillus sp. LPB0068, isolated from Crassostrea gigas.</title>
        <authorList>
            <person name="Shin S.-K."/>
            <person name="Yi H."/>
        </authorList>
    </citation>
    <scope>NUCLEOTIDE SEQUENCE [LARGE SCALE GENOMIC DNA]</scope>
    <source>
        <strain evidence="2">KCTC 23969</strain>
    </source>
</reference>
<dbReference type="AlphaFoldDB" id="A0A1B8TYU9"/>
<gene>
    <name evidence="1" type="ORF">LPB301_10045</name>
</gene>
<organism evidence="1 2">
    <name type="scientific">Polaribacter reichenbachii</name>
    <dbReference type="NCBI Taxonomy" id="996801"/>
    <lineage>
        <taxon>Bacteria</taxon>
        <taxon>Pseudomonadati</taxon>
        <taxon>Bacteroidota</taxon>
        <taxon>Flavobacteriia</taxon>
        <taxon>Flavobacteriales</taxon>
        <taxon>Flavobacteriaceae</taxon>
    </lineage>
</organism>
<dbReference type="Pfam" id="PF09697">
    <property type="entry name" value="Porph_ging"/>
    <property type="match status" value="1"/>
</dbReference>
<proteinExistence type="predicted"/>
<dbReference type="InterPro" id="IPR005901">
    <property type="entry name" value="GLPGLI"/>
</dbReference>
<dbReference type="OrthoDB" id="713598at2"/>
<dbReference type="Proteomes" id="UP000092612">
    <property type="component" value="Unassembled WGS sequence"/>
</dbReference>
<keyword evidence="2" id="KW-1185">Reference proteome</keyword>
<evidence type="ECO:0000313" key="2">
    <source>
        <dbReference type="Proteomes" id="UP000092612"/>
    </source>
</evidence>
<accession>A0A1B8TYU9</accession>
<dbReference type="KEGG" id="prn:BW723_05665"/>
<comment type="caution">
    <text evidence="1">The sequence shown here is derived from an EMBL/GenBank/DDBJ whole genome shotgun (WGS) entry which is preliminary data.</text>
</comment>
<dbReference type="RefSeq" id="WP_068361008.1">
    <property type="nucleotide sequence ID" value="NZ_CP019337.1"/>
</dbReference>
<evidence type="ECO:0000313" key="1">
    <source>
        <dbReference type="EMBL" id="OBY64754.1"/>
    </source>
</evidence>
<dbReference type="EMBL" id="LSFL01000034">
    <property type="protein sequence ID" value="OBY64754.1"/>
    <property type="molecule type" value="Genomic_DNA"/>
</dbReference>
<dbReference type="NCBIfam" id="TIGR01200">
    <property type="entry name" value="GLPGLI"/>
    <property type="match status" value="1"/>
</dbReference>